<dbReference type="Proteomes" id="UP000064967">
    <property type="component" value="Chromosome"/>
</dbReference>
<dbReference type="AlphaFoldDB" id="A0A0K1Q6P6"/>
<dbReference type="PROSITE" id="PS51257">
    <property type="entry name" value="PROKAR_LIPOPROTEIN"/>
    <property type="match status" value="1"/>
</dbReference>
<dbReference type="KEGG" id="llu:AKJ09_08071"/>
<feature type="compositionally biased region" description="Basic and acidic residues" evidence="1">
    <location>
        <begin position="52"/>
        <end position="61"/>
    </location>
</feature>
<evidence type="ECO:0000256" key="1">
    <source>
        <dbReference type="SAM" id="MobiDB-lite"/>
    </source>
</evidence>
<dbReference type="SUPFAM" id="SSF55961">
    <property type="entry name" value="Bet v1-like"/>
    <property type="match status" value="1"/>
</dbReference>
<evidence type="ECO:0008006" key="4">
    <source>
        <dbReference type="Google" id="ProtNLM"/>
    </source>
</evidence>
<organism evidence="2 3">
    <name type="scientific">Labilithrix luteola</name>
    <dbReference type="NCBI Taxonomy" id="1391654"/>
    <lineage>
        <taxon>Bacteria</taxon>
        <taxon>Pseudomonadati</taxon>
        <taxon>Myxococcota</taxon>
        <taxon>Polyangia</taxon>
        <taxon>Polyangiales</taxon>
        <taxon>Labilitrichaceae</taxon>
        <taxon>Labilithrix</taxon>
    </lineage>
</organism>
<protein>
    <recommendedName>
        <fullName evidence="4">Lipoprotein</fullName>
    </recommendedName>
</protein>
<name>A0A0K1Q6P6_9BACT</name>
<evidence type="ECO:0000313" key="3">
    <source>
        <dbReference type="Proteomes" id="UP000064967"/>
    </source>
</evidence>
<feature type="region of interest" description="Disordered" evidence="1">
    <location>
        <begin position="34"/>
        <end position="61"/>
    </location>
</feature>
<reference evidence="2 3" key="1">
    <citation type="submission" date="2015-08" db="EMBL/GenBank/DDBJ databases">
        <authorList>
            <person name="Babu N.S."/>
            <person name="Beckwith C.J."/>
            <person name="Beseler K.G."/>
            <person name="Brison A."/>
            <person name="Carone J.V."/>
            <person name="Caskin T.P."/>
            <person name="Diamond M."/>
            <person name="Durham M.E."/>
            <person name="Foxe J.M."/>
            <person name="Go M."/>
            <person name="Henderson B.A."/>
            <person name="Jones I.B."/>
            <person name="McGettigan J.A."/>
            <person name="Micheletti S.J."/>
            <person name="Nasrallah M.E."/>
            <person name="Ortiz D."/>
            <person name="Piller C.R."/>
            <person name="Privatt S.R."/>
            <person name="Schneider S.L."/>
            <person name="Sharp S."/>
            <person name="Smith T.C."/>
            <person name="Stanton J.D."/>
            <person name="Ullery H.E."/>
            <person name="Wilson R.J."/>
            <person name="Serrano M.G."/>
            <person name="Buck G."/>
            <person name="Lee V."/>
            <person name="Wang Y."/>
            <person name="Carvalho R."/>
            <person name="Voegtly L."/>
            <person name="Shi R."/>
            <person name="Duckworth R."/>
            <person name="Johnson A."/>
            <person name="Loviza R."/>
            <person name="Walstead R."/>
            <person name="Shah Z."/>
            <person name="Kiflezghi M."/>
            <person name="Wade K."/>
            <person name="Ball S.L."/>
            <person name="Bradley K.W."/>
            <person name="Asai D.J."/>
            <person name="Bowman C.A."/>
            <person name="Russell D.A."/>
            <person name="Pope W.H."/>
            <person name="Jacobs-Sera D."/>
            <person name="Hendrix R.W."/>
            <person name="Hatfull G.F."/>
        </authorList>
    </citation>
    <scope>NUCLEOTIDE SEQUENCE [LARGE SCALE GENOMIC DNA]</scope>
    <source>
        <strain evidence="2 3">DSM 27648</strain>
    </source>
</reference>
<gene>
    <name evidence="2" type="ORF">AKJ09_08071</name>
</gene>
<proteinExistence type="predicted"/>
<sequence>MPFIERAPLRTMRASATAVAIVLGVAACNHDITTPLPPGVQPIGEDGTTPPDARDGDPYPEDMHLEGRSRDDLTIAVGNGFVHGDLATVWKAFSTPEVVADRGADELSFRRDTEPAYQVSFVVHNVVHDVITVSWDVTWREIASKGTREAPEEVRVRWQKTEGTGFIDTYEGSVGLFPVAPNVTRVELVQRIEAHGQTVDETLSGSRSLYDRVVAAVHKTPAP</sequence>
<dbReference type="RefSeq" id="WP_146652508.1">
    <property type="nucleotide sequence ID" value="NZ_CP012333.1"/>
</dbReference>
<accession>A0A0K1Q6P6</accession>
<keyword evidence="3" id="KW-1185">Reference proteome</keyword>
<evidence type="ECO:0000313" key="2">
    <source>
        <dbReference type="EMBL" id="AKV01408.1"/>
    </source>
</evidence>
<dbReference type="EMBL" id="CP012333">
    <property type="protein sequence ID" value="AKV01408.1"/>
    <property type="molecule type" value="Genomic_DNA"/>
</dbReference>